<dbReference type="EMBL" id="CAJZBQ010000063">
    <property type="protein sequence ID" value="CAG9335872.1"/>
    <property type="molecule type" value="Genomic_DNA"/>
</dbReference>
<evidence type="ECO:0000259" key="1">
    <source>
        <dbReference type="PROSITE" id="PS50055"/>
    </source>
</evidence>
<organism evidence="3 4">
    <name type="scientific">Blepharisma stoltei</name>
    <dbReference type="NCBI Taxonomy" id="1481888"/>
    <lineage>
        <taxon>Eukaryota</taxon>
        <taxon>Sar</taxon>
        <taxon>Alveolata</taxon>
        <taxon>Ciliophora</taxon>
        <taxon>Postciliodesmatophora</taxon>
        <taxon>Heterotrichea</taxon>
        <taxon>Heterotrichida</taxon>
        <taxon>Blepharismidae</taxon>
        <taxon>Blepharisma</taxon>
    </lineage>
</organism>
<comment type="caution">
    <text evidence="3">The sequence shown here is derived from an EMBL/GenBank/DDBJ whole genome shotgun (WGS) entry which is preliminary data.</text>
</comment>
<dbReference type="PROSITE" id="PS00383">
    <property type="entry name" value="TYR_PHOSPHATASE_1"/>
    <property type="match status" value="1"/>
</dbReference>
<dbReference type="PANTHER" id="PTHR19134:SF449">
    <property type="entry name" value="TYROSINE-PROTEIN PHOSPHATASE 1"/>
    <property type="match status" value="1"/>
</dbReference>
<dbReference type="InterPro" id="IPR003595">
    <property type="entry name" value="Tyr_Pase_cat"/>
</dbReference>
<feature type="domain" description="Tyrosine specific protein phosphatases" evidence="2">
    <location>
        <begin position="223"/>
        <end position="308"/>
    </location>
</feature>
<dbReference type="GO" id="GO:0004725">
    <property type="term" value="F:protein tyrosine phosphatase activity"/>
    <property type="evidence" value="ECO:0007669"/>
    <property type="project" value="InterPro"/>
</dbReference>
<name>A0AAU9KA24_9CILI</name>
<dbReference type="Gene3D" id="3.90.190.10">
    <property type="entry name" value="Protein tyrosine phosphatase superfamily"/>
    <property type="match status" value="1"/>
</dbReference>
<gene>
    <name evidence="3" type="ORF">BSTOLATCC_MIC65192</name>
</gene>
<dbReference type="PROSITE" id="PS50055">
    <property type="entry name" value="TYR_PHOSPHATASE_PTP"/>
    <property type="match status" value="1"/>
</dbReference>
<sequence length="332" mass="38331">MENPIIEGSCRERDISYKFLAEHTELSELEAGIPYKEFFFHSKARDKDLEFRVLKRITETRKHAECLVENSAMTCSMNRYADILPYKDTLVHVPGYSYINANFVDGACSGSEQMIIATQGPLHRTMEAFWAMVWEYEVSLIIMMCNLLEDGMVKCEEYFPSENNIQCDVFEISLAKSTNKYPFLIERVLIMTHVPTQETRIITHLQSTAWPDQGVPSLADEFSSINYMISLIKKKWLANRSKIVVHCSAGIGRTGVLVGIFNVVTALEELLEKEAEDENVEPRVSIFGAVRRLREQRWGMVANVKQYKFIYKFMEYWITSFLSHQQQIGQSL</sequence>
<evidence type="ECO:0008006" key="5">
    <source>
        <dbReference type="Google" id="ProtNLM"/>
    </source>
</evidence>
<dbReference type="InterPro" id="IPR000242">
    <property type="entry name" value="PTP_cat"/>
</dbReference>
<dbReference type="InterPro" id="IPR016130">
    <property type="entry name" value="Tyr_Pase_AS"/>
</dbReference>
<dbReference type="PANTHER" id="PTHR19134">
    <property type="entry name" value="RECEPTOR-TYPE TYROSINE-PROTEIN PHOSPHATASE"/>
    <property type="match status" value="1"/>
</dbReference>
<dbReference type="AlphaFoldDB" id="A0AAU9KA24"/>
<protein>
    <recommendedName>
        <fullName evidence="5">Protein tyrosine phosphatase</fullName>
    </recommendedName>
</protein>
<evidence type="ECO:0000313" key="3">
    <source>
        <dbReference type="EMBL" id="CAG9335872.1"/>
    </source>
</evidence>
<dbReference type="InterPro" id="IPR050348">
    <property type="entry name" value="Protein-Tyr_Phosphatase"/>
</dbReference>
<proteinExistence type="predicted"/>
<dbReference type="Proteomes" id="UP001162131">
    <property type="component" value="Unassembled WGS sequence"/>
</dbReference>
<dbReference type="SMART" id="SM00404">
    <property type="entry name" value="PTPc_motif"/>
    <property type="match status" value="1"/>
</dbReference>
<dbReference type="InterPro" id="IPR029021">
    <property type="entry name" value="Prot-tyrosine_phosphatase-like"/>
</dbReference>
<accession>A0AAU9KA24</accession>
<dbReference type="PRINTS" id="PR00700">
    <property type="entry name" value="PRTYPHPHTASE"/>
</dbReference>
<keyword evidence="4" id="KW-1185">Reference proteome</keyword>
<dbReference type="SMART" id="SM00194">
    <property type="entry name" value="PTPc"/>
    <property type="match status" value="1"/>
</dbReference>
<reference evidence="3" key="1">
    <citation type="submission" date="2021-09" db="EMBL/GenBank/DDBJ databases">
        <authorList>
            <consortium name="AG Swart"/>
            <person name="Singh M."/>
            <person name="Singh A."/>
            <person name="Seah K."/>
            <person name="Emmerich C."/>
        </authorList>
    </citation>
    <scope>NUCLEOTIDE SEQUENCE</scope>
    <source>
        <strain evidence="3">ATCC30299</strain>
    </source>
</reference>
<dbReference type="PROSITE" id="PS50056">
    <property type="entry name" value="TYR_PHOSPHATASE_2"/>
    <property type="match status" value="1"/>
</dbReference>
<dbReference type="InterPro" id="IPR000387">
    <property type="entry name" value="Tyr_Pase_dom"/>
</dbReference>
<feature type="domain" description="Tyrosine-protein phosphatase" evidence="1">
    <location>
        <begin position="47"/>
        <end position="317"/>
    </location>
</feature>
<evidence type="ECO:0000259" key="2">
    <source>
        <dbReference type="PROSITE" id="PS50056"/>
    </source>
</evidence>
<evidence type="ECO:0000313" key="4">
    <source>
        <dbReference type="Proteomes" id="UP001162131"/>
    </source>
</evidence>
<dbReference type="CDD" id="cd00047">
    <property type="entry name" value="PTPc"/>
    <property type="match status" value="1"/>
</dbReference>
<dbReference type="Pfam" id="PF00102">
    <property type="entry name" value="Y_phosphatase"/>
    <property type="match status" value="1"/>
</dbReference>
<dbReference type="SUPFAM" id="SSF52799">
    <property type="entry name" value="(Phosphotyrosine protein) phosphatases II"/>
    <property type="match status" value="1"/>
</dbReference>